<comment type="caution">
    <text evidence="2">The sequence shown here is derived from an EMBL/GenBank/DDBJ whole genome shotgun (WGS) entry which is preliminary data.</text>
</comment>
<feature type="compositionally biased region" description="Basic and acidic residues" evidence="1">
    <location>
        <begin position="223"/>
        <end position="267"/>
    </location>
</feature>
<name>A0A2N5TX60_9BASI</name>
<feature type="compositionally biased region" description="Basic and acidic residues" evidence="1">
    <location>
        <begin position="282"/>
        <end position="300"/>
    </location>
</feature>
<dbReference type="EMBL" id="PGCJ01000389">
    <property type="protein sequence ID" value="PLW30089.1"/>
    <property type="molecule type" value="Genomic_DNA"/>
</dbReference>
<reference evidence="2 3" key="1">
    <citation type="submission" date="2017-11" db="EMBL/GenBank/DDBJ databases">
        <title>De novo assembly and phasing of dikaryotic genomes from two isolates of Puccinia coronata f. sp. avenae, the causal agent of oat crown rust.</title>
        <authorList>
            <person name="Miller M.E."/>
            <person name="Zhang Y."/>
            <person name="Omidvar V."/>
            <person name="Sperschneider J."/>
            <person name="Schwessinger B."/>
            <person name="Raley C."/>
            <person name="Palmer J.M."/>
            <person name="Garnica D."/>
            <person name="Upadhyaya N."/>
            <person name="Rathjen J."/>
            <person name="Taylor J.M."/>
            <person name="Park R.F."/>
            <person name="Dodds P.N."/>
            <person name="Hirsch C.D."/>
            <person name="Kianian S.F."/>
            <person name="Figueroa M."/>
        </authorList>
    </citation>
    <scope>NUCLEOTIDE SEQUENCE [LARGE SCALE GENOMIC DNA]</scope>
    <source>
        <strain evidence="2">12NC29</strain>
    </source>
</reference>
<evidence type="ECO:0000256" key="1">
    <source>
        <dbReference type="SAM" id="MobiDB-lite"/>
    </source>
</evidence>
<evidence type="ECO:0000313" key="2">
    <source>
        <dbReference type="EMBL" id="PLW30089.1"/>
    </source>
</evidence>
<sequence length="335" mass="37724">MPLRAKLTAVGTDRAEFLKIIGTQEDFTKTLMADFREKVLGDLRIPVDGHDKLIQDAAENIAKSLRGGLPSFDSSPELTIKKLLDEVRLKGITLRVPVGEGLHDVFPDFDYRLAEFKDNPLVKNDPRLKGTRWESLTDDSRIKLNKAASELFTKYDLFASTARDYSALASKVKTYEEELSEDIPGILQIMEEVLAKAVKKPDPVEPSLDGLNAAWKERHDNFAKGRAKQTDEEKARKAAEIEASEKERAIQRAEKLQKETTEREMKQRKQKTNKGNNGKKQPTREDLERAARQLKEKEALNARLKAAQKKFPLPPDPLTSTESNSLKGDETDGAK</sequence>
<dbReference type="AlphaFoldDB" id="A0A2N5TX60"/>
<gene>
    <name evidence="2" type="ORF">PCANC_23931</name>
</gene>
<evidence type="ECO:0000313" key="3">
    <source>
        <dbReference type="Proteomes" id="UP000235388"/>
    </source>
</evidence>
<protein>
    <submittedName>
        <fullName evidence="2">Uncharacterized protein</fullName>
    </submittedName>
</protein>
<dbReference type="Proteomes" id="UP000235388">
    <property type="component" value="Unassembled WGS sequence"/>
</dbReference>
<organism evidence="2 3">
    <name type="scientific">Puccinia coronata f. sp. avenae</name>
    <dbReference type="NCBI Taxonomy" id="200324"/>
    <lineage>
        <taxon>Eukaryota</taxon>
        <taxon>Fungi</taxon>
        <taxon>Dikarya</taxon>
        <taxon>Basidiomycota</taxon>
        <taxon>Pucciniomycotina</taxon>
        <taxon>Pucciniomycetes</taxon>
        <taxon>Pucciniales</taxon>
        <taxon>Pucciniaceae</taxon>
        <taxon>Puccinia</taxon>
    </lineage>
</organism>
<accession>A0A2N5TX60</accession>
<dbReference type="STRING" id="200324.A0A2N5TX60"/>
<keyword evidence="3" id="KW-1185">Reference proteome</keyword>
<feature type="region of interest" description="Disordered" evidence="1">
    <location>
        <begin position="223"/>
        <end position="335"/>
    </location>
</feature>
<proteinExistence type="predicted"/>